<dbReference type="RefSeq" id="WP_040491384.1">
    <property type="nucleotide sequence ID" value="NZ_ANLA01000004.1"/>
</dbReference>
<feature type="transmembrane region" description="Helical" evidence="1">
    <location>
        <begin position="36"/>
        <end position="53"/>
    </location>
</feature>
<proteinExistence type="predicted"/>
<sequence>MNTSAKISIKYGLITAILLIVYFLVLKLIGWHNNPWLRLFNGFIMAFGIYTVIKQYKLVSGNTFTYINGFKTGVVTGFLATFVFALFMSIYMFHLDVEFKDTLLREWFKDYDQGGGILIFIILIEGLSSTAILSLTFMQIFKNSKNLSENK</sequence>
<protein>
    <submittedName>
        <fullName evidence="2">DUF4199 domain-containing protein</fullName>
    </submittedName>
</protein>
<feature type="transmembrane region" description="Helical" evidence="1">
    <location>
        <begin position="74"/>
        <end position="94"/>
    </location>
</feature>
<reference evidence="2 3" key="1">
    <citation type="journal article" date="2018" name="Nat. Biotechnol.">
        <title>A standardized bacterial taxonomy based on genome phylogeny substantially revises the tree of life.</title>
        <authorList>
            <person name="Parks D.H."/>
            <person name="Chuvochina M."/>
            <person name="Waite D.W."/>
            <person name="Rinke C."/>
            <person name="Skarshewski A."/>
            <person name="Chaumeil P.A."/>
            <person name="Hugenholtz P."/>
        </authorList>
    </citation>
    <scope>NUCLEOTIDE SEQUENCE [LARGE SCALE GENOMIC DNA]</scope>
    <source>
        <strain evidence="2">UBA10227</strain>
    </source>
</reference>
<dbReference type="Pfam" id="PF13858">
    <property type="entry name" value="DUF4199"/>
    <property type="match status" value="1"/>
</dbReference>
<accession>A0A3D6BUV9</accession>
<evidence type="ECO:0000313" key="2">
    <source>
        <dbReference type="EMBL" id="HCY82778.1"/>
    </source>
</evidence>
<dbReference type="EMBL" id="DPRK01000237">
    <property type="protein sequence ID" value="HCY82778.1"/>
    <property type="molecule type" value="Genomic_DNA"/>
</dbReference>
<evidence type="ECO:0000313" key="3">
    <source>
        <dbReference type="Proteomes" id="UP000263268"/>
    </source>
</evidence>
<keyword evidence="1" id="KW-0812">Transmembrane</keyword>
<keyword evidence="1" id="KW-1133">Transmembrane helix</keyword>
<comment type="caution">
    <text evidence="2">The sequence shown here is derived from an EMBL/GenBank/DDBJ whole genome shotgun (WGS) entry which is preliminary data.</text>
</comment>
<gene>
    <name evidence="2" type="ORF">DHV22_14885</name>
</gene>
<name>A0A3D6BUV9_9FLAO</name>
<feature type="transmembrane region" description="Helical" evidence="1">
    <location>
        <begin position="12"/>
        <end position="30"/>
    </location>
</feature>
<dbReference type="InterPro" id="IPR025250">
    <property type="entry name" value="DUF4199"/>
</dbReference>
<dbReference type="GeneID" id="98640120"/>
<feature type="transmembrane region" description="Helical" evidence="1">
    <location>
        <begin position="114"/>
        <end position="141"/>
    </location>
</feature>
<dbReference type="Proteomes" id="UP000263268">
    <property type="component" value="Unassembled WGS sequence"/>
</dbReference>
<evidence type="ECO:0000256" key="1">
    <source>
        <dbReference type="SAM" id="Phobius"/>
    </source>
</evidence>
<dbReference type="AlphaFoldDB" id="A0A3D6BUV9"/>
<keyword evidence="1" id="KW-0472">Membrane</keyword>
<organism evidence="2 3">
    <name type="scientific">Xanthomarina gelatinilytica</name>
    <dbReference type="NCBI Taxonomy" id="1137281"/>
    <lineage>
        <taxon>Bacteria</taxon>
        <taxon>Pseudomonadati</taxon>
        <taxon>Bacteroidota</taxon>
        <taxon>Flavobacteriia</taxon>
        <taxon>Flavobacteriales</taxon>
        <taxon>Flavobacteriaceae</taxon>
        <taxon>Xanthomarina</taxon>
    </lineage>
</organism>
<dbReference type="OrthoDB" id="1450060at2"/>